<keyword evidence="2" id="KW-1185">Reference proteome</keyword>
<proteinExistence type="predicted"/>
<dbReference type="EMBL" id="JABXBU010002072">
    <property type="protein sequence ID" value="KAF8777375.1"/>
    <property type="molecule type" value="Genomic_DNA"/>
</dbReference>
<protein>
    <submittedName>
        <fullName evidence="1">Uncharacterized protein</fullName>
    </submittedName>
</protein>
<organism evidence="1 2">
    <name type="scientific">Argiope bruennichi</name>
    <name type="common">Wasp spider</name>
    <name type="synonym">Aranea bruennichi</name>
    <dbReference type="NCBI Taxonomy" id="94029"/>
    <lineage>
        <taxon>Eukaryota</taxon>
        <taxon>Metazoa</taxon>
        <taxon>Ecdysozoa</taxon>
        <taxon>Arthropoda</taxon>
        <taxon>Chelicerata</taxon>
        <taxon>Arachnida</taxon>
        <taxon>Araneae</taxon>
        <taxon>Araneomorphae</taxon>
        <taxon>Entelegynae</taxon>
        <taxon>Araneoidea</taxon>
        <taxon>Araneidae</taxon>
        <taxon>Argiope</taxon>
    </lineage>
</organism>
<evidence type="ECO:0000313" key="1">
    <source>
        <dbReference type="EMBL" id="KAF8777375.1"/>
    </source>
</evidence>
<comment type="caution">
    <text evidence="1">The sequence shown here is derived from an EMBL/GenBank/DDBJ whole genome shotgun (WGS) entry which is preliminary data.</text>
</comment>
<gene>
    <name evidence="1" type="ORF">HNY73_014243</name>
</gene>
<accession>A0A8T0ESN8</accession>
<dbReference type="Proteomes" id="UP000807504">
    <property type="component" value="Unassembled WGS sequence"/>
</dbReference>
<sequence>MAVKIQLHGRTTKKLNVKLQGKDIPAYTLLEVVCFKKKLLFVEDTEGDELLNFKNLKQYPNETNAITDTDYFSITLKHYLSNSKQTKVLSRSNPLNTKTIEINIESFGTNAGSLQMQLLDLKIKDLEWQVHRTQHQVGRVGGPEMQAHRAA</sequence>
<evidence type="ECO:0000313" key="2">
    <source>
        <dbReference type="Proteomes" id="UP000807504"/>
    </source>
</evidence>
<dbReference type="AlphaFoldDB" id="A0A8T0ESN8"/>
<reference evidence="1" key="2">
    <citation type="submission" date="2020-06" db="EMBL/GenBank/DDBJ databases">
        <authorList>
            <person name="Sheffer M."/>
        </authorList>
    </citation>
    <scope>NUCLEOTIDE SEQUENCE</scope>
</reference>
<name>A0A8T0ESN8_ARGBR</name>
<reference evidence="1" key="1">
    <citation type="journal article" date="2020" name="bioRxiv">
        <title>Chromosome-level reference genome of the European wasp spider Argiope bruennichi: a resource for studies on range expansion and evolutionary adaptation.</title>
        <authorList>
            <person name="Sheffer M.M."/>
            <person name="Hoppe A."/>
            <person name="Krehenwinkel H."/>
            <person name="Uhl G."/>
            <person name="Kuss A.W."/>
            <person name="Jensen L."/>
            <person name="Jensen C."/>
            <person name="Gillespie R.G."/>
            <person name="Hoff K.J."/>
            <person name="Prost S."/>
        </authorList>
    </citation>
    <scope>NUCLEOTIDE SEQUENCE</scope>
</reference>